<dbReference type="AlphaFoldDB" id="A0A5Q0CFH5"/>
<proteinExistence type="predicted"/>
<accession>A0A5Q0CFH5</accession>
<evidence type="ECO:0008006" key="3">
    <source>
        <dbReference type="Google" id="ProtNLM"/>
    </source>
</evidence>
<geneLocation type="plasmid" evidence="1 2">
    <name>unnamed</name>
</geneLocation>
<dbReference type="KEGG" id="rgr:FZ934_20165"/>
<keyword evidence="1" id="KW-0614">Plasmid</keyword>
<reference evidence="1 2" key="1">
    <citation type="submission" date="2019-08" db="EMBL/GenBank/DDBJ databases">
        <title>Prosopis cineraria nodule microbiome.</title>
        <authorList>
            <person name="Ali R."/>
            <person name="Chaluvadi S.R."/>
            <person name="Wang X."/>
        </authorList>
    </citation>
    <scope>NUCLEOTIDE SEQUENCE [LARGE SCALE GENOMIC DNA]</scope>
    <source>
        <strain evidence="1 2">BG7</strain>
        <plasmid evidence="1 2">unnamed</plasmid>
    </source>
</reference>
<evidence type="ECO:0000313" key="2">
    <source>
        <dbReference type="Proteomes" id="UP000326881"/>
    </source>
</evidence>
<dbReference type="Proteomes" id="UP000326881">
    <property type="component" value="Plasmid unnamed"/>
</dbReference>
<dbReference type="EMBL" id="CP043499">
    <property type="protein sequence ID" value="QFY62697.1"/>
    <property type="molecule type" value="Genomic_DNA"/>
</dbReference>
<protein>
    <recommendedName>
        <fullName evidence="3">TnsA endonuclease N-terminal domain-containing protein</fullName>
    </recommendedName>
</protein>
<organism evidence="1 2">
    <name type="scientific">Rhizobium grahamii</name>
    <dbReference type="NCBI Taxonomy" id="1120045"/>
    <lineage>
        <taxon>Bacteria</taxon>
        <taxon>Pseudomonadati</taxon>
        <taxon>Pseudomonadota</taxon>
        <taxon>Alphaproteobacteria</taxon>
        <taxon>Hyphomicrobiales</taxon>
        <taxon>Rhizobiaceae</taxon>
        <taxon>Rhizobium/Agrobacterium group</taxon>
        <taxon>Rhizobium</taxon>
    </lineage>
</organism>
<keyword evidence="2" id="KW-1185">Reference proteome</keyword>
<sequence>MSVTFARSVSRRLSRKRVGLDFLDRRNRDDRIFGLQDKSLRRTLTVPERRVPNPKTLYRLTHGPAARVPPMKKMKTARGYTIFNNYVVYHESELEHRVSLRLQTRSDVAQLYSQSPVFHYHDDEKKLHRHVADFLAIYKNGFRRAFVVKMERKREEMEELIERIKAHPSSRAVDDIQLLTERYGTIEAAENAEMIRWSRERHDQDDVDELLALLVGKEGWFRLGTLLRDCPSLLRRRVAIWRLIDLGHLFSVTGEKVTELTWLGFAPSGASTGLCG</sequence>
<dbReference type="RefSeq" id="WP_153272685.1">
    <property type="nucleotide sequence ID" value="NZ_CP043499.1"/>
</dbReference>
<name>A0A5Q0CFH5_9HYPH</name>
<evidence type="ECO:0000313" key="1">
    <source>
        <dbReference type="EMBL" id="QFY62697.1"/>
    </source>
</evidence>
<dbReference type="OrthoDB" id="8370468at2"/>
<gene>
    <name evidence="1" type="ORF">FZ934_20165</name>
</gene>